<evidence type="ECO:0000256" key="5">
    <source>
        <dbReference type="PROSITE-ProRule" id="PRU00076"/>
    </source>
</evidence>
<protein>
    <recommendedName>
        <fullName evidence="8">EGF-like domain-containing protein</fullName>
    </recommendedName>
</protein>
<dbReference type="AlphaFoldDB" id="A0AA39F303"/>
<comment type="caution">
    <text evidence="5">Lacks conserved residue(s) required for the propagation of feature annotation.</text>
</comment>
<dbReference type="Proteomes" id="UP001168972">
    <property type="component" value="Unassembled WGS sequence"/>
</dbReference>
<dbReference type="GO" id="GO:0005509">
    <property type="term" value="F:calcium ion binding"/>
    <property type="evidence" value="ECO:0007669"/>
    <property type="project" value="InterPro"/>
</dbReference>
<dbReference type="Pfam" id="PF11938">
    <property type="entry name" value="DUF3456"/>
    <property type="match status" value="1"/>
</dbReference>
<comment type="similarity">
    <text evidence="1">Belongs to the CRELD family.</text>
</comment>
<feature type="signal peptide" evidence="7">
    <location>
        <begin position="1"/>
        <end position="20"/>
    </location>
</feature>
<keyword evidence="2 5" id="KW-0245">EGF-like domain</keyword>
<gene>
    <name evidence="9" type="ORF">PV327_008391</name>
</gene>
<dbReference type="SUPFAM" id="SSF57184">
    <property type="entry name" value="Growth factor receptor domain"/>
    <property type="match status" value="1"/>
</dbReference>
<feature type="disulfide bond" evidence="5">
    <location>
        <begin position="183"/>
        <end position="192"/>
    </location>
</feature>
<proteinExistence type="inferred from homology"/>
<dbReference type="PROSITE" id="PS50026">
    <property type="entry name" value="EGF_3"/>
    <property type="match status" value="1"/>
</dbReference>
<comment type="caution">
    <text evidence="9">The sequence shown here is derived from an EMBL/GenBank/DDBJ whole genome shotgun (WGS) entry which is preliminary data.</text>
</comment>
<dbReference type="GO" id="GO:0048731">
    <property type="term" value="P:system development"/>
    <property type="evidence" value="ECO:0007669"/>
    <property type="project" value="UniProtKB-ARBA"/>
</dbReference>
<dbReference type="InterPro" id="IPR021852">
    <property type="entry name" value="DUF3456"/>
</dbReference>
<evidence type="ECO:0000313" key="9">
    <source>
        <dbReference type="EMBL" id="KAK0162014.1"/>
    </source>
</evidence>
<evidence type="ECO:0000259" key="8">
    <source>
        <dbReference type="PROSITE" id="PS50026"/>
    </source>
</evidence>
<evidence type="ECO:0000256" key="1">
    <source>
        <dbReference type="ARBA" id="ARBA00005897"/>
    </source>
</evidence>
<evidence type="ECO:0000256" key="2">
    <source>
        <dbReference type="ARBA" id="ARBA00022536"/>
    </source>
</evidence>
<dbReference type="PROSITE" id="PS00022">
    <property type="entry name" value="EGF_1"/>
    <property type="match status" value="1"/>
</dbReference>
<evidence type="ECO:0000256" key="4">
    <source>
        <dbReference type="ARBA" id="ARBA00023157"/>
    </source>
</evidence>
<reference evidence="9" key="1">
    <citation type="journal article" date="2023" name="bioRxiv">
        <title>Scaffold-level genome assemblies of two parasitoid biocontrol wasps reveal the parthenogenesis mechanism and an associated novel virus.</title>
        <authorList>
            <person name="Inwood S."/>
            <person name="Skelly J."/>
            <person name="Guhlin J."/>
            <person name="Harrop T."/>
            <person name="Goldson S."/>
            <person name="Dearden P."/>
        </authorList>
    </citation>
    <scope>NUCLEOTIDE SEQUENCE</scope>
    <source>
        <strain evidence="9">Lincoln</strain>
        <tissue evidence="9">Whole body</tissue>
    </source>
</reference>
<evidence type="ECO:0000256" key="7">
    <source>
        <dbReference type="SAM" id="SignalP"/>
    </source>
</evidence>
<evidence type="ECO:0000256" key="6">
    <source>
        <dbReference type="SAM" id="Phobius"/>
    </source>
</evidence>
<dbReference type="InterPro" id="IPR009030">
    <property type="entry name" value="Growth_fac_rcpt_cys_sf"/>
</dbReference>
<feature type="chain" id="PRO_5041218303" description="EGF-like domain-containing protein" evidence="7">
    <location>
        <begin position="21"/>
        <end position="382"/>
    </location>
</feature>
<keyword evidence="10" id="KW-1185">Reference proteome</keyword>
<feature type="domain" description="EGF-like" evidence="8">
    <location>
        <begin position="151"/>
        <end position="193"/>
    </location>
</feature>
<dbReference type="PROSITE" id="PS01248">
    <property type="entry name" value="EGF_LAM_1"/>
    <property type="match status" value="1"/>
</dbReference>
<dbReference type="EMBL" id="JAQQBR010001834">
    <property type="protein sequence ID" value="KAK0162014.1"/>
    <property type="molecule type" value="Genomic_DNA"/>
</dbReference>
<dbReference type="InterPro" id="IPR002049">
    <property type="entry name" value="LE_dom"/>
</dbReference>
<keyword evidence="6" id="KW-1133">Transmembrane helix</keyword>
<dbReference type="SMART" id="SM00261">
    <property type="entry name" value="FU"/>
    <property type="match status" value="2"/>
</dbReference>
<dbReference type="InterPro" id="IPR018097">
    <property type="entry name" value="EGF_Ca-bd_CS"/>
</dbReference>
<keyword evidence="7" id="KW-0732">Signal</keyword>
<organism evidence="9 10">
    <name type="scientific">Microctonus hyperodae</name>
    <name type="common">Parasitoid wasp</name>
    <dbReference type="NCBI Taxonomy" id="165561"/>
    <lineage>
        <taxon>Eukaryota</taxon>
        <taxon>Metazoa</taxon>
        <taxon>Ecdysozoa</taxon>
        <taxon>Arthropoda</taxon>
        <taxon>Hexapoda</taxon>
        <taxon>Insecta</taxon>
        <taxon>Pterygota</taxon>
        <taxon>Neoptera</taxon>
        <taxon>Endopterygota</taxon>
        <taxon>Hymenoptera</taxon>
        <taxon>Apocrita</taxon>
        <taxon>Ichneumonoidea</taxon>
        <taxon>Braconidae</taxon>
        <taxon>Euphorinae</taxon>
        <taxon>Microctonus</taxon>
    </lineage>
</organism>
<evidence type="ECO:0000256" key="3">
    <source>
        <dbReference type="ARBA" id="ARBA00022837"/>
    </source>
</evidence>
<keyword evidence="6" id="KW-0472">Membrane</keyword>
<dbReference type="PROSITE" id="PS01187">
    <property type="entry name" value="EGF_CA"/>
    <property type="match status" value="1"/>
</dbReference>
<reference evidence="9" key="2">
    <citation type="submission" date="2023-03" db="EMBL/GenBank/DDBJ databases">
        <authorList>
            <person name="Inwood S.N."/>
            <person name="Skelly J.G."/>
            <person name="Guhlin J."/>
            <person name="Harrop T.W.R."/>
            <person name="Goldson S.G."/>
            <person name="Dearden P.K."/>
        </authorList>
    </citation>
    <scope>NUCLEOTIDE SEQUENCE</scope>
    <source>
        <strain evidence="9">Lincoln</strain>
        <tissue evidence="9">Whole body</tissue>
    </source>
</reference>
<dbReference type="InterPro" id="IPR006212">
    <property type="entry name" value="Furin_repeat"/>
</dbReference>
<dbReference type="InterPro" id="IPR000742">
    <property type="entry name" value="EGF"/>
</dbReference>
<keyword evidence="3" id="KW-0106">Calcium</keyword>
<dbReference type="CDD" id="cd00054">
    <property type="entry name" value="EGF_CA"/>
    <property type="match status" value="1"/>
</dbReference>
<accession>A0AA39F303</accession>
<name>A0AA39F303_MICHY</name>
<dbReference type="GO" id="GO:0048513">
    <property type="term" value="P:animal organ development"/>
    <property type="evidence" value="ECO:0007669"/>
    <property type="project" value="UniProtKB-ARBA"/>
</dbReference>
<keyword evidence="4 5" id="KW-1015">Disulfide bond</keyword>
<evidence type="ECO:0000313" key="10">
    <source>
        <dbReference type="Proteomes" id="UP001168972"/>
    </source>
</evidence>
<keyword evidence="6" id="KW-0812">Transmembrane</keyword>
<feature type="transmembrane region" description="Helical" evidence="6">
    <location>
        <begin position="345"/>
        <end position="364"/>
    </location>
</feature>
<sequence>MRNAVYFTLLCSLLLNFSSCQHLDPPLKLPVDDELKSKKLPPCAACKALVESFKKGIEKTKRGKFEGGDTAWEEDNQKSYAKSEVRLTEIQEGLCKDLTSGEIQCHDLSEELESGIEEWWFKHQDKYPDIYVYICIKYAKRCCPKDHYGADCKQCAGFPNKVCNNNGRCKGSGTRKGNGQCQCDTGYAGETCLDCALGYYEAYRDENKLLCSSCHASCADGCKSGGADNCQGNCKEGWKKNEDNKEGCVDVNECLDSEICPGNQFCVNTEGNYSCLNCDRACNGCNGDGPDMCIKCADDHEKIDNVCINPEALGRKERENYLRYITYLGLCVATCIIFQRNVYAASVIGLIVGVYISISEYFIANTDLQDGVPDFDFLPTFI</sequence>